<proteinExistence type="predicted"/>
<name>A0ABQ4S514_9HYPH</name>
<dbReference type="EMBL" id="BPQP01000089">
    <property type="protein sequence ID" value="GJD97492.1"/>
    <property type="molecule type" value="Genomic_DNA"/>
</dbReference>
<dbReference type="Proteomes" id="UP001055125">
    <property type="component" value="Unassembled WGS sequence"/>
</dbReference>
<sequence length="100" mass="10980">MGRPANYADLPPFLQHLFDCDAEEANPALSWKAPRPQVEALAPEPVRREPRPAPTPQMPPPAERPAVAPVAKPAPRMPAPRLPVRRMPSADPRRTQGSLL</sequence>
<feature type="compositionally biased region" description="Pro residues" evidence="1">
    <location>
        <begin position="52"/>
        <end position="63"/>
    </location>
</feature>
<dbReference type="RefSeq" id="WP_238246550.1">
    <property type="nucleotide sequence ID" value="NZ_BPQP01000089.1"/>
</dbReference>
<gene>
    <name evidence="2" type="ORF">OCOJLMKI_4723</name>
</gene>
<evidence type="ECO:0000313" key="2">
    <source>
        <dbReference type="EMBL" id="GJD97492.1"/>
    </source>
</evidence>
<evidence type="ECO:0000313" key="3">
    <source>
        <dbReference type="Proteomes" id="UP001055125"/>
    </source>
</evidence>
<comment type="caution">
    <text evidence="2">The sequence shown here is derived from an EMBL/GenBank/DDBJ whole genome shotgun (WGS) entry which is preliminary data.</text>
</comment>
<evidence type="ECO:0000256" key="1">
    <source>
        <dbReference type="SAM" id="MobiDB-lite"/>
    </source>
</evidence>
<keyword evidence="3" id="KW-1185">Reference proteome</keyword>
<reference evidence="2" key="2">
    <citation type="submission" date="2021-08" db="EMBL/GenBank/DDBJ databases">
        <authorList>
            <person name="Tani A."/>
            <person name="Ola A."/>
            <person name="Ogura Y."/>
            <person name="Katsura K."/>
            <person name="Hayashi T."/>
        </authorList>
    </citation>
    <scope>NUCLEOTIDE SEQUENCE</scope>
    <source>
        <strain evidence="2">DSM 19015</strain>
    </source>
</reference>
<feature type="compositionally biased region" description="Low complexity" evidence="1">
    <location>
        <begin position="64"/>
        <end position="74"/>
    </location>
</feature>
<accession>A0ABQ4S514</accession>
<feature type="region of interest" description="Disordered" evidence="1">
    <location>
        <begin position="27"/>
        <end position="100"/>
    </location>
</feature>
<reference evidence="2" key="1">
    <citation type="journal article" date="2021" name="Front. Microbiol.">
        <title>Comprehensive Comparative Genomics and Phenotyping of Methylobacterium Species.</title>
        <authorList>
            <person name="Alessa O."/>
            <person name="Ogura Y."/>
            <person name="Fujitani Y."/>
            <person name="Takami H."/>
            <person name="Hayashi T."/>
            <person name="Sahin N."/>
            <person name="Tani A."/>
        </authorList>
    </citation>
    <scope>NUCLEOTIDE SEQUENCE</scope>
    <source>
        <strain evidence="2">DSM 19015</strain>
    </source>
</reference>
<organism evidence="2 3">
    <name type="scientific">Methylobacterium iners</name>
    <dbReference type="NCBI Taxonomy" id="418707"/>
    <lineage>
        <taxon>Bacteria</taxon>
        <taxon>Pseudomonadati</taxon>
        <taxon>Pseudomonadota</taxon>
        <taxon>Alphaproteobacteria</taxon>
        <taxon>Hyphomicrobiales</taxon>
        <taxon>Methylobacteriaceae</taxon>
        <taxon>Methylobacterium</taxon>
    </lineage>
</organism>
<protein>
    <submittedName>
        <fullName evidence="2">Uncharacterized protein</fullName>
    </submittedName>
</protein>